<dbReference type="InterPro" id="IPR028909">
    <property type="entry name" value="bL21-like"/>
</dbReference>
<dbReference type="InterPro" id="IPR018258">
    <property type="entry name" value="Ribosomal_bL21_CS"/>
</dbReference>
<evidence type="ECO:0000256" key="1">
    <source>
        <dbReference type="ARBA" id="ARBA00008563"/>
    </source>
</evidence>
<reference evidence="8 9" key="1">
    <citation type="journal article" date="2016" name="Nat. Commun.">
        <title>Thousands of microbial genomes shed light on interconnected biogeochemical processes in an aquifer system.</title>
        <authorList>
            <person name="Anantharaman K."/>
            <person name="Brown C.T."/>
            <person name="Hug L.A."/>
            <person name="Sharon I."/>
            <person name="Castelle C.J."/>
            <person name="Probst A.J."/>
            <person name="Thomas B.C."/>
            <person name="Singh A."/>
            <person name="Wilkins M.J."/>
            <person name="Karaoz U."/>
            <person name="Brodie E.L."/>
            <person name="Williams K.H."/>
            <person name="Hubbard S.S."/>
            <person name="Banfield J.F."/>
        </authorList>
    </citation>
    <scope>NUCLEOTIDE SEQUENCE [LARGE SCALE GENOMIC DNA]</scope>
</reference>
<dbReference type="InterPro" id="IPR001787">
    <property type="entry name" value="Ribosomal_bL21"/>
</dbReference>
<accession>A0A1G1KS27</accession>
<dbReference type="GO" id="GO:0005737">
    <property type="term" value="C:cytoplasm"/>
    <property type="evidence" value="ECO:0007669"/>
    <property type="project" value="UniProtKB-ARBA"/>
</dbReference>
<evidence type="ECO:0000256" key="5">
    <source>
        <dbReference type="ARBA" id="ARBA00023274"/>
    </source>
</evidence>
<evidence type="ECO:0000256" key="3">
    <source>
        <dbReference type="ARBA" id="ARBA00022884"/>
    </source>
</evidence>
<dbReference type="Proteomes" id="UP000178187">
    <property type="component" value="Unassembled WGS sequence"/>
</dbReference>
<evidence type="ECO:0000256" key="6">
    <source>
        <dbReference type="HAMAP-Rule" id="MF_01363"/>
    </source>
</evidence>
<dbReference type="InterPro" id="IPR036164">
    <property type="entry name" value="bL21-like_sf"/>
</dbReference>
<dbReference type="PANTHER" id="PTHR21349:SF0">
    <property type="entry name" value="LARGE RIBOSOMAL SUBUNIT PROTEIN BL21M"/>
    <property type="match status" value="1"/>
</dbReference>
<dbReference type="GO" id="GO:0006412">
    <property type="term" value="P:translation"/>
    <property type="evidence" value="ECO:0007669"/>
    <property type="project" value="UniProtKB-UniRule"/>
</dbReference>
<evidence type="ECO:0000313" key="8">
    <source>
        <dbReference type="EMBL" id="OGW95625.1"/>
    </source>
</evidence>
<dbReference type="EMBL" id="MHFR01000060">
    <property type="protein sequence ID" value="OGW95625.1"/>
    <property type="molecule type" value="Genomic_DNA"/>
</dbReference>
<dbReference type="GO" id="GO:0003735">
    <property type="term" value="F:structural constituent of ribosome"/>
    <property type="evidence" value="ECO:0007669"/>
    <property type="project" value="InterPro"/>
</dbReference>
<keyword evidence="5 6" id="KW-0687">Ribonucleoprotein</keyword>
<evidence type="ECO:0000256" key="2">
    <source>
        <dbReference type="ARBA" id="ARBA00022730"/>
    </source>
</evidence>
<evidence type="ECO:0000313" key="9">
    <source>
        <dbReference type="Proteomes" id="UP000178187"/>
    </source>
</evidence>
<dbReference type="GO" id="GO:0005840">
    <property type="term" value="C:ribosome"/>
    <property type="evidence" value="ECO:0007669"/>
    <property type="project" value="UniProtKB-KW"/>
</dbReference>
<comment type="function">
    <text evidence="6 7">This protein binds to 23S rRNA in the presence of protein L20.</text>
</comment>
<dbReference type="PROSITE" id="PS01169">
    <property type="entry name" value="RIBOSOMAL_L21"/>
    <property type="match status" value="1"/>
</dbReference>
<keyword evidence="2 6" id="KW-0699">rRNA-binding</keyword>
<keyword evidence="3 6" id="KW-0694">RNA-binding</keyword>
<dbReference type="AlphaFoldDB" id="A0A1G1KS27"/>
<comment type="subunit">
    <text evidence="6">Part of the 50S ribosomal subunit. Contacts protein L20.</text>
</comment>
<dbReference type="GO" id="GO:0019843">
    <property type="term" value="F:rRNA binding"/>
    <property type="evidence" value="ECO:0007669"/>
    <property type="project" value="UniProtKB-UniRule"/>
</dbReference>
<gene>
    <name evidence="6" type="primary">rplU</name>
    <name evidence="8" type="ORF">A3G33_11555</name>
</gene>
<sequence>MSKYVIVSSGGRQYTLEENTVVKVEKLDLAGAKEVKLDQILAYKDGDNVFFGQPHLTNVEVLCDVLGEEKQKKVINFKFKRRKGYKRKKGHRQVLLKLKVKSIQLKEV</sequence>
<proteinExistence type="inferred from homology"/>
<organism evidence="8 9">
    <name type="scientific">Candidatus Danuiimicrobium aquiferis</name>
    <dbReference type="NCBI Taxonomy" id="1801832"/>
    <lineage>
        <taxon>Bacteria</taxon>
        <taxon>Pseudomonadati</taxon>
        <taxon>Candidatus Omnitrophota</taxon>
        <taxon>Candidatus Danuiimicrobium</taxon>
    </lineage>
</organism>
<evidence type="ECO:0000256" key="7">
    <source>
        <dbReference type="RuleBase" id="RU000562"/>
    </source>
</evidence>
<protein>
    <recommendedName>
        <fullName evidence="6">Large ribosomal subunit protein bL21</fullName>
    </recommendedName>
</protein>
<keyword evidence="4 6" id="KW-0689">Ribosomal protein</keyword>
<dbReference type="GO" id="GO:1990904">
    <property type="term" value="C:ribonucleoprotein complex"/>
    <property type="evidence" value="ECO:0007669"/>
    <property type="project" value="UniProtKB-KW"/>
</dbReference>
<comment type="similarity">
    <text evidence="1 6 7">Belongs to the bacterial ribosomal protein bL21 family.</text>
</comment>
<dbReference type="HAMAP" id="MF_01363">
    <property type="entry name" value="Ribosomal_bL21"/>
    <property type="match status" value="1"/>
</dbReference>
<evidence type="ECO:0000256" key="4">
    <source>
        <dbReference type="ARBA" id="ARBA00022980"/>
    </source>
</evidence>
<dbReference type="NCBIfam" id="TIGR00061">
    <property type="entry name" value="L21"/>
    <property type="match status" value="1"/>
</dbReference>
<comment type="caution">
    <text evidence="8">The sequence shown here is derived from an EMBL/GenBank/DDBJ whole genome shotgun (WGS) entry which is preliminary data.</text>
</comment>
<name>A0A1G1KS27_9BACT</name>
<dbReference type="PANTHER" id="PTHR21349">
    <property type="entry name" value="50S RIBOSOMAL PROTEIN L21"/>
    <property type="match status" value="1"/>
</dbReference>
<dbReference type="Pfam" id="PF00829">
    <property type="entry name" value="Ribosomal_L21p"/>
    <property type="match status" value="1"/>
</dbReference>
<dbReference type="SUPFAM" id="SSF141091">
    <property type="entry name" value="L21p-like"/>
    <property type="match status" value="1"/>
</dbReference>